<gene>
    <name evidence="1" type="ORF">GXW78_18190</name>
</gene>
<reference evidence="2" key="1">
    <citation type="journal article" date="2021" name="Syst. Appl. Microbiol.">
        <title>Roseomonas hellenica sp. nov., isolated from roots of wild-growing Alkanna tinctoria.</title>
        <authorList>
            <person name="Rat A."/>
            <person name="Naranjo H.D."/>
            <person name="Lebbe L."/>
            <person name="Cnockaert M."/>
            <person name="Krigas N."/>
            <person name="Grigoriadou K."/>
            <person name="Maloupa E."/>
            <person name="Willems A."/>
        </authorList>
    </citation>
    <scope>NUCLEOTIDE SEQUENCE [LARGE SCALE GENOMIC DNA]</scope>
    <source>
        <strain evidence="2">LMG 31159</strain>
    </source>
</reference>
<accession>A0ABS5EKQ8</accession>
<evidence type="ECO:0000313" key="1">
    <source>
        <dbReference type="EMBL" id="MBR0651606.1"/>
    </source>
</evidence>
<keyword evidence="2" id="KW-1185">Reference proteome</keyword>
<protein>
    <submittedName>
        <fullName evidence="1">Uncharacterized protein</fullName>
    </submittedName>
</protein>
<organism evidence="1 2">
    <name type="scientific">Neoroseomonas terrae</name>
    <dbReference type="NCBI Taxonomy" id="424799"/>
    <lineage>
        <taxon>Bacteria</taxon>
        <taxon>Pseudomonadati</taxon>
        <taxon>Pseudomonadota</taxon>
        <taxon>Alphaproteobacteria</taxon>
        <taxon>Acetobacterales</taxon>
        <taxon>Acetobacteraceae</taxon>
        <taxon>Neoroseomonas</taxon>
    </lineage>
</organism>
<dbReference type="RefSeq" id="WP_211870268.1">
    <property type="nucleotide sequence ID" value="NZ_JAAEDI010000019.1"/>
</dbReference>
<comment type="caution">
    <text evidence="1">The sequence shown here is derived from an EMBL/GenBank/DDBJ whole genome shotgun (WGS) entry which is preliminary data.</text>
</comment>
<name>A0ABS5EKQ8_9PROT</name>
<proteinExistence type="predicted"/>
<dbReference type="Proteomes" id="UP000698752">
    <property type="component" value="Unassembled WGS sequence"/>
</dbReference>
<sequence>MTNFETKPDGAVREVYEGSRGQVQKDPNNSLAAATAARAEAELMRRGLMNPKTRRLIKQWTSGEVEDVMQPFIALSKSVPGNQRLPLRGFTSAGGAKRTGEMFIDAYTGVTTDRVNFVLVAYAKKRGDVPWFGLYDMSQGGRRNRNPGDAGGLSPNDALEIFSPADLVARGLPIWKDIIKRA</sequence>
<dbReference type="EMBL" id="JAAEDI010000019">
    <property type="protein sequence ID" value="MBR0651606.1"/>
    <property type="molecule type" value="Genomic_DNA"/>
</dbReference>
<evidence type="ECO:0000313" key="2">
    <source>
        <dbReference type="Proteomes" id="UP000698752"/>
    </source>
</evidence>